<sequence>MRTGEQSIAAFCDQLAAATPAPGGGAAAAVAGAMGASLVSMVGGLTRGREKFQAVEEEMAAAQEAGRRERDVLLALADEDQAAFNQVMAAFALPKSTPEEKAERQRAVQAAYQEATRTPLETMRHCLAVMRHALAVVEKGNQNAVSDGCVGFLLADAAFEGALWNVAINLGSIKDGAFLQEVLGEVARMRREREEVQQAFRGLAPDPVTRFLKQQ</sequence>
<dbReference type="Gene3D" id="1.20.120.680">
    <property type="entry name" value="Formiminotetrahydrofolate cyclodeaminase monomer, up-and-down helical bundle"/>
    <property type="match status" value="1"/>
</dbReference>
<protein>
    <submittedName>
        <fullName evidence="2">Formiminotetrahydrofolate cyclodeaminase</fullName>
    </submittedName>
</protein>
<evidence type="ECO:0000313" key="3">
    <source>
        <dbReference type="Proteomes" id="UP001519289"/>
    </source>
</evidence>
<feature type="domain" description="Cyclodeaminase/cyclohydrolase" evidence="1">
    <location>
        <begin position="7"/>
        <end position="186"/>
    </location>
</feature>
<dbReference type="Pfam" id="PF04961">
    <property type="entry name" value="FTCD_C"/>
    <property type="match status" value="1"/>
</dbReference>
<evidence type="ECO:0000313" key="2">
    <source>
        <dbReference type="EMBL" id="MBP2020185.1"/>
    </source>
</evidence>
<accession>A0ABS4JXC8</accession>
<dbReference type="RefSeq" id="WP_209468281.1">
    <property type="nucleotide sequence ID" value="NZ_JAGGLG010000055.1"/>
</dbReference>
<gene>
    <name evidence="2" type="ORF">J2Z79_003641</name>
</gene>
<keyword evidence="3" id="KW-1185">Reference proteome</keyword>
<dbReference type="EMBL" id="JAGGLG010000055">
    <property type="protein sequence ID" value="MBP2020185.1"/>
    <property type="molecule type" value="Genomic_DNA"/>
</dbReference>
<name>A0ABS4JXC8_9FIRM</name>
<dbReference type="SUPFAM" id="SSF101262">
    <property type="entry name" value="Methenyltetrahydrofolate cyclohydrolase-like"/>
    <property type="match status" value="1"/>
</dbReference>
<dbReference type="Proteomes" id="UP001519289">
    <property type="component" value="Unassembled WGS sequence"/>
</dbReference>
<proteinExistence type="predicted"/>
<organism evidence="2 3">
    <name type="scientific">Symbiobacterium terraclitae</name>
    <dbReference type="NCBI Taxonomy" id="557451"/>
    <lineage>
        <taxon>Bacteria</taxon>
        <taxon>Bacillati</taxon>
        <taxon>Bacillota</taxon>
        <taxon>Clostridia</taxon>
        <taxon>Eubacteriales</taxon>
        <taxon>Symbiobacteriaceae</taxon>
        <taxon>Symbiobacterium</taxon>
    </lineage>
</organism>
<dbReference type="InterPro" id="IPR007044">
    <property type="entry name" value="Cyclodeamin/CycHdrlase"/>
</dbReference>
<comment type="caution">
    <text evidence="2">The sequence shown here is derived from an EMBL/GenBank/DDBJ whole genome shotgun (WGS) entry which is preliminary data.</text>
</comment>
<reference evidence="2 3" key="1">
    <citation type="submission" date="2021-03" db="EMBL/GenBank/DDBJ databases">
        <title>Genomic Encyclopedia of Type Strains, Phase IV (KMG-IV): sequencing the most valuable type-strain genomes for metagenomic binning, comparative biology and taxonomic classification.</title>
        <authorList>
            <person name="Goeker M."/>
        </authorList>
    </citation>
    <scope>NUCLEOTIDE SEQUENCE [LARGE SCALE GENOMIC DNA]</scope>
    <source>
        <strain evidence="2 3">DSM 27138</strain>
    </source>
</reference>
<dbReference type="InterPro" id="IPR036178">
    <property type="entry name" value="Formintransfe-cycloase-like_sf"/>
</dbReference>
<evidence type="ECO:0000259" key="1">
    <source>
        <dbReference type="Pfam" id="PF04961"/>
    </source>
</evidence>